<accession>A0A5C4N490</accession>
<evidence type="ECO:0000313" key="2">
    <source>
        <dbReference type="EMBL" id="TNC52351.1"/>
    </source>
</evidence>
<protein>
    <submittedName>
        <fullName evidence="2">Aldo/keto reductase</fullName>
    </submittedName>
</protein>
<reference evidence="2 3" key="1">
    <citation type="submission" date="2019-06" db="EMBL/GenBank/DDBJ databases">
        <title>YIM 131921 draft genome.</title>
        <authorList>
            <person name="Jiang L."/>
        </authorList>
    </citation>
    <scope>NUCLEOTIDE SEQUENCE [LARGE SCALE GENOMIC DNA]</scope>
    <source>
        <strain evidence="2 3">YIM 131921</strain>
    </source>
</reference>
<comment type="caution">
    <text evidence="2">The sequence shown here is derived from an EMBL/GenBank/DDBJ whole genome shotgun (WGS) entry which is preliminary data.</text>
</comment>
<dbReference type="AlphaFoldDB" id="A0A5C4N490"/>
<sequence>MHVWNEVTPADKILQTLGDFVRAGKIRYFGFSDMPAELVMNAVAIAAERRVTQSHHHASGVLSGRAMWSGSTCGSHAKRGCLWGPGARSQRLLHGQVPAAGSAASTRSATGSSPTATGPFPTRCAKWPTGAAARPRR</sequence>
<gene>
    <name evidence="2" type="ORF">FHG66_02075</name>
</gene>
<dbReference type="EMBL" id="VDFU01000002">
    <property type="protein sequence ID" value="TNC52351.1"/>
    <property type="molecule type" value="Genomic_DNA"/>
</dbReference>
<dbReference type="Gene3D" id="3.20.20.100">
    <property type="entry name" value="NADP-dependent oxidoreductase domain"/>
    <property type="match status" value="1"/>
</dbReference>
<proteinExistence type="predicted"/>
<evidence type="ECO:0000313" key="3">
    <source>
        <dbReference type="Proteomes" id="UP000305887"/>
    </source>
</evidence>
<dbReference type="SUPFAM" id="SSF51430">
    <property type="entry name" value="NAD(P)-linked oxidoreductase"/>
    <property type="match status" value="1"/>
</dbReference>
<dbReference type="OrthoDB" id="9773828at2"/>
<organism evidence="2 3">
    <name type="scientific">Rubellimicrobium rubrum</name>
    <dbReference type="NCBI Taxonomy" id="2585369"/>
    <lineage>
        <taxon>Bacteria</taxon>
        <taxon>Pseudomonadati</taxon>
        <taxon>Pseudomonadota</taxon>
        <taxon>Alphaproteobacteria</taxon>
        <taxon>Rhodobacterales</taxon>
        <taxon>Roseobacteraceae</taxon>
        <taxon>Rubellimicrobium</taxon>
    </lineage>
</organism>
<dbReference type="RefSeq" id="WP_139075035.1">
    <property type="nucleotide sequence ID" value="NZ_VDFU01000002.1"/>
</dbReference>
<evidence type="ECO:0000256" key="1">
    <source>
        <dbReference type="SAM" id="MobiDB-lite"/>
    </source>
</evidence>
<dbReference type="Proteomes" id="UP000305887">
    <property type="component" value="Unassembled WGS sequence"/>
</dbReference>
<dbReference type="InterPro" id="IPR036812">
    <property type="entry name" value="NAD(P)_OxRdtase_dom_sf"/>
</dbReference>
<keyword evidence="3" id="KW-1185">Reference proteome</keyword>
<feature type="compositionally biased region" description="Low complexity" evidence="1">
    <location>
        <begin position="98"/>
        <end position="119"/>
    </location>
</feature>
<name>A0A5C4N490_9RHOB</name>
<feature type="region of interest" description="Disordered" evidence="1">
    <location>
        <begin position="93"/>
        <end position="137"/>
    </location>
</feature>